<dbReference type="AlphaFoldDB" id="A0A6I1I1D3"/>
<dbReference type="PROSITE" id="PS50949">
    <property type="entry name" value="HTH_GNTR"/>
    <property type="match status" value="1"/>
</dbReference>
<dbReference type="RefSeq" id="WP_152282867.1">
    <property type="nucleotide sequence ID" value="NZ_WFLI01000012.1"/>
</dbReference>
<evidence type="ECO:0000256" key="1">
    <source>
        <dbReference type="ARBA" id="ARBA00023015"/>
    </source>
</evidence>
<feature type="domain" description="HTH gntR-type" evidence="4">
    <location>
        <begin position="16"/>
        <end position="83"/>
    </location>
</feature>
<evidence type="ECO:0000313" key="5">
    <source>
        <dbReference type="EMBL" id="KAB8064552.1"/>
    </source>
</evidence>
<dbReference type="InterPro" id="IPR036390">
    <property type="entry name" value="WH_DNA-bd_sf"/>
</dbReference>
<gene>
    <name evidence="5" type="ORF">GCN75_12835</name>
</gene>
<dbReference type="InterPro" id="IPR011711">
    <property type="entry name" value="GntR_C"/>
</dbReference>
<dbReference type="GO" id="GO:0003700">
    <property type="term" value="F:DNA-binding transcription factor activity"/>
    <property type="evidence" value="ECO:0007669"/>
    <property type="project" value="InterPro"/>
</dbReference>
<dbReference type="CDD" id="cd07377">
    <property type="entry name" value="WHTH_GntR"/>
    <property type="match status" value="1"/>
</dbReference>
<sequence>MNLTSSLPPADGETGVSAARRVYGLLRQRIVDMSMLPGTRIVEKELADELGTSRTPVHEAVQRLAEEGLIEVLPRVGTFVARIPLDSLEEAMLVRCALETAIIEKATERATPEGIASLRAILAAQAECIERNDIRGFHRTDENFHAALAELSGYPGVWPMILQAKTQMDRYRQLTLPLAGRMSDVMAEHSDVVEAVASGDPQHAVAAMRSHLDHVLPVLEITRKLRPEYFMPHLAVKPKR</sequence>
<dbReference type="SUPFAM" id="SSF48008">
    <property type="entry name" value="GntR ligand-binding domain-like"/>
    <property type="match status" value="1"/>
</dbReference>
<dbReference type="PANTHER" id="PTHR43537:SF5">
    <property type="entry name" value="UXU OPERON TRANSCRIPTIONAL REGULATOR"/>
    <property type="match status" value="1"/>
</dbReference>
<dbReference type="InterPro" id="IPR008920">
    <property type="entry name" value="TF_FadR/GntR_C"/>
</dbReference>
<dbReference type="SMART" id="SM00895">
    <property type="entry name" value="FCD"/>
    <property type="match status" value="1"/>
</dbReference>
<dbReference type="PRINTS" id="PR00033">
    <property type="entry name" value="HTHASNC"/>
</dbReference>
<dbReference type="PRINTS" id="PR00035">
    <property type="entry name" value="HTHGNTR"/>
</dbReference>
<name>A0A6I1I1D3_9BURK</name>
<dbReference type="Pfam" id="PF00392">
    <property type="entry name" value="GntR"/>
    <property type="match status" value="1"/>
</dbReference>
<evidence type="ECO:0000313" key="6">
    <source>
        <dbReference type="Proteomes" id="UP000468717"/>
    </source>
</evidence>
<dbReference type="EMBL" id="WFLI01000012">
    <property type="protein sequence ID" value="KAB8064552.1"/>
    <property type="molecule type" value="Genomic_DNA"/>
</dbReference>
<comment type="caution">
    <text evidence="5">The sequence shown here is derived from an EMBL/GenBank/DDBJ whole genome shotgun (WGS) entry which is preliminary data.</text>
</comment>
<dbReference type="GO" id="GO:0043565">
    <property type="term" value="F:sequence-specific DNA binding"/>
    <property type="evidence" value="ECO:0007669"/>
    <property type="project" value="InterPro"/>
</dbReference>
<evidence type="ECO:0000256" key="3">
    <source>
        <dbReference type="ARBA" id="ARBA00023163"/>
    </source>
</evidence>
<dbReference type="Gene3D" id="1.20.120.530">
    <property type="entry name" value="GntR ligand-binding domain-like"/>
    <property type="match status" value="1"/>
</dbReference>
<dbReference type="InterPro" id="IPR000485">
    <property type="entry name" value="AsnC-type_HTH_dom"/>
</dbReference>
<reference evidence="5 6" key="1">
    <citation type="submission" date="2019-10" db="EMBL/GenBank/DDBJ databases">
        <title>Three novel species isolated from a subtropical stream in China.</title>
        <authorList>
            <person name="Lu H."/>
        </authorList>
    </citation>
    <scope>NUCLEOTIDE SEQUENCE [LARGE SCALE GENOMIC DNA]</scope>
    <source>
        <strain evidence="5 6">FT13W</strain>
    </source>
</reference>
<dbReference type="InterPro" id="IPR000524">
    <property type="entry name" value="Tscrpt_reg_HTH_GntR"/>
</dbReference>
<dbReference type="InterPro" id="IPR036388">
    <property type="entry name" value="WH-like_DNA-bd_sf"/>
</dbReference>
<dbReference type="PANTHER" id="PTHR43537">
    <property type="entry name" value="TRANSCRIPTIONAL REGULATOR, GNTR FAMILY"/>
    <property type="match status" value="1"/>
</dbReference>
<evidence type="ECO:0000256" key="2">
    <source>
        <dbReference type="ARBA" id="ARBA00023125"/>
    </source>
</evidence>
<dbReference type="Proteomes" id="UP000468717">
    <property type="component" value="Unassembled WGS sequence"/>
</dbReference>
<dbReference type="SMART" id="SM00345">
    <property type="entry name" value="HTH_GNTR"/>
    <property type="match status" value="1"/>
</dbReference>
<accession>A0A6I1I1D3</accession>
<dbReference type="SUPFAM" id="SSF46785">
    <property type="entry name" value="Winged helix' DNA-binding domain"/>
    <property type="match status" value="1"/>
</dbReference>
<evidence type="ECO:0000259" key="4">
    <source>
        <dbReference type="PROSITE" id="PS50949"/>
    </source>
</evidence>
<organism evidence="5 6">
    <name type="scientific">Janthinobacterium violaceinigrum</name>
    <dbReference type="NCBI Taxonomy" id="2654252"/>
    <lineage>
        <taxon>Bacteria</taxon>
        <taxon>Pseudomonadati</taxon>
        <taxon>Pseudomonadota</taxon>
        <taxon>Betaproteobacteria</taxon>
        <taxon>Burkholderiales</taxon>
        <taxon>Oxalobacteraceae</taxon>
        <taxon>Janthinobacterium</taxon>
    </lineage>
</organism>
<dbReference type="Gene3D" id="1.10.10.10">
    <property type="entry name" value="Winged helix-like DNA-binding domain superfamily/Winged helix DNA-binding domain"/>
    <property type="match status" value="1"/>
</dbReference>
<keyword evidence="1" id="KW-0805">Transcription regulation</keyword>
<keyword evidence="3" id="KW-0804">Transcription</keyword>
<protein>
    <submittedName>
        <fullName evidence="5">FCD domain-containing protein</fullName>
    </submittedName>
</protein>
<keyword evidence="6" id="KW-1185">Reference proteome</keyword>
<keyword evidence="2" id="KW-0238">DNA-binding</keyword>
<dbReference type="Pfam" id="PF07729">
    <property type="entry name" value="FCD"/>
    <property type="match status" value="1"/>
</dbReference>
<proteinExistence type="predicted"/>